<evidence type="ECO:0000256" key="1">
    <source>
        <dbReference type="ARBA" id="ARBA00004273"/>
    </source>
</evidence>
<evidence type="ECO:0000256" key="4">
    <source>
        <dbReference type="ARBA" id="ARBA00022692"/>
    </source>
</evidence>
<dbReference type="Pfam" id="PF12597">
    <property type="entry name" value="Cox20"/>
    <property type="match status" value="1"/>
</dbReference>
<evidence type="ECO:0000256" key="2">
    <source>
        <dbReference type="ARBA" id="ARBA00009575"/>
    </source>
</evidence>
<feature type="transmembrane region" description="Helical" evidence="9">
    <location>
        <begin position="52"/>
        <end position="70"/>
    </location>
</feature>
<keyword evidence="5" id="KW-0999">Mitochondrion inner membrane</keyword>
<protein>
    <recommendedName>
        <fullName evidence="3">Cytochrome c oxidase assembly protein COX20, mitochondrial</fullName>
    </recommendedName>
</protein>
<reference evidence="10" key="1">
    <citation type="submission" date="2021-11" db="EMBL/GenBank/DDBJ databases">
        <authorList>
            <person name="Schell T."/>
        </authorList>
    </citation>
    <scope>NUCLEOTIDE SEQUENCE</scope>
    <source>
        <strain evidence="10">M5</strain>
    </source>
</reference>
<dbReference type="EMBL" id="CAKKLH010000150">
    <property type="protein sequence ID" value="CAH0104698.1"/>
    <property type="molecule type" value="Genomic_DNA"/>
</dbReference>
<gene>
    <name evidence="10" type="ORF">DGAL_LOCUS7612</name>
</gene>
<comment type="caution">
    <text evidence="10">The sequence shown here is derived from an EMBL/GenBank/DDBJ whole genome shotgun (WGS) entry which is preliminary data.</text>
</comment>
<dbReference type="Proteomes" id="UP000789390">
    <property type="component" value="Unassembled WGS sequence"/>
</dbReference>
<accession>A0A8J2RTQ9</accession>
<evidence type="ECO:0000313" key="10">
    <source>
        <dbReference type="EMBL" id="CAH0104698.1"/>
    </source>
</evidence>
<dbReference type="AlphaFoldDB" id="A0A8J2RTQ9"/>
<dbReference type="GO" id="GO:0005743">
    <property type="term" value="C:mitochondrial inner membrane"/>
    <property type="evidence" value="ECO:0007669"/>
    <property type="project" value="UniProtKB-SubCell"/>
</dbReference>
<evidence type="ECO:0000256" key="8">
    <source>
        <dbReference type="ARBA" id="ARBA00023136"/>
    </source>
</evidence>
<feature type="transmembrane region" description="Helical" evidence="9">
    <location>
        <begin position="27"/>
        <end position="45"/>
    </location>
</feature>
<evidence type="ECO:0000256" key="6">
    <source>
        <dbReference type="ARBA" id="ARBA00022989"/>
    </source>
</evidence>
<dbReference type="GO" id="GO:0033617">
    <property type="term" value="P:mitochondrial respiratory chain complex IV assembly"/>
    <property type="evidence" value="ECO:0007669"/>
    <property type="project" value="InterPro"/>
</dbReference>
<keyword evidence="4 9" id="KW-0812">Transmembrane</keyword>
<dbReference type="PRINTS" id="PR02049">
    <property type="entry name" value="PROTEINF36A"/>
</dbReference>
<evidence type="ECO:0000256" key="7">
    <source>
        <dbReference type="ARBA" id="ARBA00023128"/>
    </source>
</evidence>
<dbReference type="PANTHER" id="PTHR31586">
    <property type="entry name" value="CYTOCHROME C OXIDASE PROTEIN 20"/>
    <property type="match status" value="1"/>
</dbReference>
<dbReference type="PANTHER" id="PTHR31586:SF1">
    <property type="entry name" value="CYTOCHROME C OXIDASE ASSEMBLY PROTEIN COX20, MITOCHONDRIAL"/>
    <property type="match status" value="1"/>
</dbReference>
<evidence type="ECO:0000256" key="5">
    <source>
        <dbReference type="ARBA" id="ARBA00022792"/>
    </source>
</evidence>
<evidence type="ECO:0000256" key="3">
    <source>
        <dbReference type="ARBA" id="ARBA00017689"/>
    </source>
</evidence>
<comment type="subcellular location">
    <subcellularLocation>
        <location evidence="1">Mitochondrion inner membrane</location>
    </subcellularLocation>
</comment>
<sequence>MSDEDDNKVKASIFGRDIGSIPCFRSSFLNGIGGGFASGLTYFLFTSKVKQACNTAVISFAGITLSYWVYCRYNWSQKKFHMTMLQTAMKEQVIREGTDTDLQLSQNQLNNRPQQGKS</sequence>
<evidence type="ECO:0000256" key="9">
    <source>
        <dbReference type="SAM" id="Phobius"/>
    </source>
</evidence>
<dbReference type="OrthoDB" id="14603at2759"/>
<evidence type="ECO:0000313" key="11">
    <source>
        <dbReference type="Proteomes" id="UP000789390"/>
    </source>
</evidence>
<proteinExistence type="inferred from homology"/>
<keyword evidence="6 9" id="KW-1133">Transmembrane helix</keyword>
<name>A0A8J2RTQ9_9CRUS</name>
<keyword evidence="8 9" id="KW-0472">Membrane</keyword>
<comment type="similarity">
    <text evidence="2">Belongs to the COX20 family.</text>
</comment>
<keyword evidence="11" id="KW-1185">Reference proteome</keyword>
<organism evidence="10 11">
    <name type="scientific">Daphnia galeata</name>
    <dbReference type="NCBI Taxonomy" id="27404"/>
    <lineage>
        <taxon>Eukaryota</taxon>
        <taxon>Metazoa</taxon>
        <taxon>Ecdysozoa</taxon>
        <taxon>Arthropoda</taxon>
        <taxon>Crustacea</taxon>
        <taxon>Branchiopoda</taxon>
        <taxon>Diplostraca</taxon>
        <taxon>Cladocera</taxon>
        <taxon>Anomopoda</taxon>
        <taxon>Daphniidae</taxon>
        <taxon>Daphnia</taxon>
    </lineage>
</organism>
<dbReference type="InterPro" id="IPR022533">
    <property type="entry name" value="Cox20"/>
</dbReference>
<keyword evidence="7" id="KW-0496">Mitochondrion</keyword>